<accession>A0AAN6DBF2</accession>
<evidence type="ECO:0000313" key="3">
    <source>
        <dbReference type="Proteomes" id="UP001196530"/>
    </source>
</evidence>
<feature type="region of interest" description="Disordered" evidence="1">
    <location>
        <begin position="36"/>
        <end position="119"/>
    </location>
</feature>
<name>A0AAN6DBF2_PICAN</name>
<sequence length="119" mass="12897">MEVAHESGLLALAASVRPRKRLRPCTEVISLVSSEGQSFDDELEVTNSTDSENELSEDNIGLEAARRSQAQESQNGTHYAQSLEPSAAQDNPHITVDSQSSFEPSTEPSNPPSILYIPT</sequence>
<dbReference type="Proteomes" id="UP001196530">
    <property type="component" value="Unassembled WGS sequence"/>
</dbReference>
<evidence type="ECO:0000256" key="1">
    <source>
        <dbReference type="SAM" id="MobiDB-lite"/>
    </source>
</evidence>
<evidence type="ECO:0000313" key="2">
    <source>
        <dbReference type="EMBL" id="KAG7816299.1"/>
    </source>
</evidence>
<proteinExistence type="predicted"/>
<gene>
    <name evidence="2" type="ORF">KL928_004855</name>
</gene>
<feature type="compositionally biased region" description="Polar residues" evidence="1">
    <location>
        <begin position="68"/>
        <end position="84"/>
    </location>
</feature>
<organism evidence="2 3">
    <name type="scientific">Pichia angusta</name>
    <name type="common">Yeast</name>
    <name type="synonym">Hansenula polymorpha</name>
    <dbReference type="NCBI Taxonomy" id="870730"/>
    <lineage>
        <taxon>Eukaryota</taxon>
        <taxon>Fungi</taxon>
        <taxon>Dikarya</taxon>
        <taxon>Ascomycota</taxon>
        <taxon>Saccharomycotina</taxon>
        <taxon>Pichiomycetes</taxon>
        <taxon>Pichiales</taxon>
        <taxon>Pichiaceae</taxon>
        <taxon>Ogataea</taxon>
    </lineage>
</organism>
<dbReference type="EMBL" id="JAHLUX010000011">
    <property type="protein sequence ID" value="KAG7816299.1"/>
    <property type="molecule type" value="Genomic_DNA"/>
</dbReference>
<dbReference type="GeneID" id="66128906"/>
<dbReference type="AlphaFoldDB" id="A0AAN6DBF2"/>
<comment type="caution">
    <text evidence="2">The sequence shown here is derived from an EMBL/GenBank/DDBJ whole genome shotgun (WGS) entry which is preliminary data.</text>
</comment>
<dbReference type="RefSeq" id="XP_043057850.1">
    <property type="nucleotide sequence ID" value="XM_043205599.1"/>
</dbReference>
<reference evidence="2" key="1">
    <citation type="journal article" date="2021" name="G3 (Bethesda)">
        <title>Genomic diversity, chromosomal rearrangements, and interspecies hybridization in the ogataea polymorpha species complex.</title>
        <authorList>
            <person name="Hanson S.J."/>
            <person name="Cinneide E.O."/>
            <person name="Salzberg L.I."/>
            <person name="Wolfe K.H."/>
            <person name="McGowan J."/>
            <person name="Fitzpatrick D.A."/>
            <person name="Matlin K."/>
        </authorList>
    </citation>
    <scope>NUCLEOTIDE SEQUENCE</scope>
    <source>
        <strain evidence="2">61-244</strain>
    </source>
</reference>
<feature type="compositionally biased region" description="Polar residues" evidence="1">
    <location>
        <begin position="96"/>
        <end position="108"/>
    </location>
</feature>
<protein>
    <submittedName>
        <fullName evidence="2">Uncharacterized protein</fullName>
    </submittedName>
</protein>